<dbReference type="GO" id="GO:0042597">
    <property type="term" value="C:periplasmic space"/>
    <property type="evidence" value="ECO:0007669"/>
    <property type="project" value="UniProtKB-SubCell"/>
</dbReference>
<keyword evidence="3" id="KW-0574">Periplasm</keyword>
<feature type="domain" description="Alginate lyase" evidence="6">
    <location>
        <begin position="118"/>
        <end position="309"/>
    </location>
</feature>
<evidence type="ECO:0000259" key="7">
    <source>
        <dbReference type="Pfam" id="PF07940"/>
    </source>
</evidence>
<dbReference type="PANTHER" id="PTHR39210:SF1">
    <property type="entry name" value="HEPARIN-SULFATE LYASE"/>
    <property type="match status" value="1"/>
</dbReference>
<organism evidence="8 9">
    <name type="scientific">Bacteroides uniformis</name>
    <dbReference type="NCBI Taxonomy" id="820"/>
    <lineage>
        <taxon>Bacteria</taxon>
        <taxon>Pseudomonadati</taxon>
        <taxon>Bacteroidota</taxon>
        <taxon>Bacteroidia</taxon>
        <taxon>Bacteroidales</taxon>
        <taxon>Bacteroidaceae</taxon>
        <taxon>Bacteroides</taxon>
    </lineage>
</organism>
<dbReference type="Pfam" id="PF07940">
    <property type="entry name" value="Hepar_II_III_C"/>
    <property type="match status" value="1"/>
</dbReference>
<dbReference type="AlphaFoldDB" id="A0A414BKH4"/>
<proteinExistence type="predicted"/>
<dbReference type="InterPro" id="IPR012480">
    <property type="entry name" value="Hepar_II_III_C"/>
</dbReference>
<evidence type="ECO:0000256" key="3">
    <source>
        <dbReference type="ARBA" id="ARBA00022764"/>
    </source>
</evidence>
<dbReference type="PANTHER" id="PTHR39210">
    <property type="entry name" value="HEPARIN-SULFATE LYASE"/>
    <property type="match status" value="1"/>
</dbReference>
<protein>
    <submittedName>
        <fullName evidence="8">Heparinase II/III family protein</fullName>
    </submittedName>
</protein>
<feature type="chain" id="PRO_5019273226" evidence="5">
    <location>
        <begin position="21"/>
        <end position="632"/>
    </location>
</feature>
<evidence type="ECO:0000256" key="2">
    <source>
        <dbReference type="ARBA" id="ARBA00022729"/>
    </source>
</evidence>
<evidence type="ECO:0000313" key="9">
    <source>
        <dbReference type="Proteomes" id="UP000284514"/>
    </source>
</evidence>
<comment type="caution">
    <text evidence="8">The sequence shown here is derived from an EMBL/GenBank/DDBJ whole genome shotgun (WGS) entry which is preliminary data.</text>
</comment>
<feature type="domain" description="Heparinase II/III-like C-terminal" evidence="7">
    <location>
        <begin position="395"/>
        <end position="533"/>
    </location>
</feature>
<gene>
    <name evidence="8" type="ORF">DW831_03985</name>
</gene>
<dbReference type="Proteomes" id="UP000284514">
    <property type="component" value="Unassembled WGS sequence"/>
</dbReference>
<dbReference type="EMBL" id="QSIF01000004">
    <property type="protein sequence ID" value="RHC75491.1"/>
    <property type="molecule type" value="Genomic_DNA"/>
</dbReference>
<dbReference type="SUPFAM" id="SSF48230">
    <property type="entry name" value="Chondroitin AC/alginate lyase"/>
    <property type="match status" value="1"/>
</dbReference>
<dbReference type="Gene3D" id="2.70.98.70">
    <property type="match status" value="1"/>
</dbReference>
<dbReference type="InterPro" id="IPR008397">
    <property type="entry name" value="Alginate_lyase_dom"/>
</dbReference>
<evidence type="ECO:0000256" key="5">
    <source>
        <dbReference type="SAM" id="SignalP"/>
    </source>
</evidence>
<sequence length="632" mass="71683">MMKNRFLLLISLFLVQSVFAQQDAGFYFYSQEDMNNIKSSSKTEWGRKILKRLDKTIAEREKHSLEIPTLEGGHGHHYFCPVHNTQFVFDWDSPKEHYCTVCKKKWSGVDKYDWAWVNFVHAANLDYLKANMYLYLATDKKQYARNIASMLLDLSRKYPAYKIHDRERKYNPGTSGKLFSQSLDEAVWAIDAARAYLVASKAMTSEEQRQIKNGFLRPCAELLMASRDKGNWQVWHNGGIMALGVALKSDSIIDVALKKPVLGYYDMQKYHVYDDGWWNEGSVVYHFYPLRAILLSAEAVRCRNIDLYDPKVVNMFLSPVQLLYSDLMFPSQNDGWYGTTLFEQTGLYEIVALRTGNRQMTDILAACYKKIERKSPEALINGMDLKSHDGCVSLDSHLFPDLGVGVLRFQDKTVVLKNGPSGGLHGHPDKLSISIHDGRKEILPDLGTTAYGVPDCYAWYQKTISHNTVTVDRKNQNAVGEKISLFEPTFNGGKIEASSENAYPGVKMCRSLSLDGLNLTDRFTCESEEEHVYDYTLILRDSVALPAARCDTLPEYERISNVSKGCGDGSCFFELRDGTKLILNLSVPYELYTGVAPGIPPKGLTPGEDVYPLIVRVKGKKLDIEVIWKLVE</sequence>
<dbReference type="Pfam" id="PF05426">
    <property type="entry name" value="Alginate_lyase"/>
    <property type="match status" value="1"/>
</dbReference>
<accession>A0A414BKH4</accession>
<reference evidence="8 9" key="1">
    <citation type="submission" date="2018-08" db="EMBL/GenBank/DDBJ databases">
        <title>A genome reference for cultivated species of the human gut microbiota.</title>
        <authorList>
            <person name="Zou Y."/>
            <person name="Xue W."/>
            <person name="Luo G."/>
        </authorList>
    </citation>
    <scope>NUCLEOTIDE SEQUENCE [LARGE SCALE GENOMIC DNA]</scope>
    <source>
        <strain evidence="8 9">AM34-25</strain>
    </source>
</reference>
<keyword evidence="4" id="KW-0456">Lyase</keyword>
<evidence type="ECO:0000256" key="4">
    <source>
        <dbReference type="ARBA" id="ARBA00023239"/>
    </source>
</evidence>
<keyword evidence="2 5" id="KW-0732">Signal</keyword>
<evidence type="ECO:0000313" key="8">
    <source>
        <dbReference type="EMBL" id="RHC75491.1"/>
    </source>
</evidence>
<dbReference type="InterPro" id="IPR008929">
    <property type="entry name" value="Chondroitin_lyas"/>
</dbReference>
<evidence type="ECO:0000259" key="6">
    <source>
        <dbReference type="Pfam" id="PF05426"/>
    </source>
</evidence>
<name>A0A414BKH4_BACUN</name>
<comment type="subcellular location">
    <subcellularLocation>
        <location evidence="1">Periplasm</location>
    </subcellularLocation>
</comment>
<dbReference type="Gene3D" id="1.50.10.100">
    <property type="entry name" value="Chondroitin AC/alginate lyase"/>
    <property type="match status" value="1"/>
</dbReference>
<dbReference type="GO" id="GO:0016829">
    <property type="term" value="F:lyase activity"/>
    <property type="evidence" value="ECO:0007669"/>
    <property type="project" value="UniProtKB-KW"/>
</dbReference>
<feature type="signal peptide" evidence="5">
    <location>
        <begin position="1"/>
        <end position="20"/>
    </location>
</feature>
<evidence type="ECO:0000256" key="1">
    <source>
        <dbReference type="ARBA" id="ARBA00004418"/>
    </source>
</evidence>